<protein>
    <submittedName>
        <fullName evidence="2">Flagellar hook-associated protein 3</fullName>
    </submittedName>
</protein>
<feature type="domain" description="Flagellin N-terminal" evidence="1">
    <location>
        <begin position="1"/>
        <end position="135"/>
    </location>
</feature>
<accession>A0A371AQW9</accession>
<dbReference type="EMBL" id="QRCT01000051">
    <property type="protein sequence ID" value="RDU21924.1"/>
    <property type="molecule type" value="Genomic_DNA"/>
</dbReference>
<keyword evidence="2" id="KW-0969">Cilium</keyword>
<dbReference type="AlphaFoldDB" id="A0A371AQW9"/>
<dbReference type="InterPro" id="IPR013384">
    <property type="entry name" value="Flagell_FlgL"/>
</dbReference>
<sequence length="499" mass="55533">MMTNNSLNNINNNKLSVDKLNNQMSTQKKISRPSEDPVVAIRALRLRSTLTEINQYYQKNIPDATSWLEVTESSLSSVHEILNKVYSQCVYGSTDTLEAEDRNTILQDLTALSEQIYEEGNADYAGRYVFTGYKTNTSLTFKTEDKTTSYTITEKFSGSDIEAMTYITNKQDVSYGTLAGAVTLPDSEQVHRLRLSYSDVERVPQYNTDGSIKKDGLGNTLYENMYVNYTDASGNPQQIAVNYTPLASTGDAAYLPAAGINFIPETGELILSENAVNTLQGLKDGISISYQKTGFDKGEIRPEHYFDCINRTTKVSYTKEEQDIEYTISFNQTLKVNTEASEVLNASIGRDINDLINTVSSSIQADKKVADIKAMLKDSQFQDEVSQAKLNEMLTAAQKEADIAEDNMQKRFSKGITSVQSYLDKVNLAITDCGTRSSRLDITKNRLSSQQTTFEDLKSKNENVELSDVMIEYTAASTAYDASLVAASKTLQNSLLNYL</sequence>
<reference evidence="2 3" key="1">
    <citation type="submission" date="2018-07" db="EMBL/GenBank/DDBJ databases">
        <title>Anaerosacharophilus polymeroproducens gen. nov. sp. nov., an anaerobic bacterium isolated from salt field.</title>
        <authorList>
            <person name="Kim W."/>
            <person name="Yang S.-H."/>
            <person name="Oh J."/>
            <person name="Lee J.-H."/>
            <person name="Kwon K.K."/>
        </authorList>
    </citation>
    <scope>NUCLEOTIDE SEQUENCE [LARGE SCALE GENOMIC DNA]</scope>
    <source>
        <strain evidence="2 3">MCWD5</strain>
    </source>
</reference>
<dbReference type="Proteomes" id="UP000255036">
    <property type="component" value="Unassembled WGS sequence"/>
</dbReference>
<dbReference type="Pfam" id="PF00669">
    <property type="entry name" value="Flagellin_N"/>
    <property type="match status" value="1"/>
</dbReference>
<dbReference type="OrthoDB" id="9758307at2"/>
<dbReference type="SUPFAM" id="SSF64518">
    <property type="entry name" value="Phase 1 flagellin"/>
    <property type="match status" value="1"/>
</dbReference>
<dbReference type="GO" id="GO:0071973">
    <property type="term" value="P:bacterial-type flagellum-dependent cell motility"/>
    <property type="evidence" value="ECO:0007669"/>
    <property type="project" value="InterPro"/>
</dbReference>
<dbReference type="InterPro" id="IPR001029">
    <property type="entry name" value="Flagellin_N"/>
</dbReference>
<gene>
    <name evidence="2" type="primary">flgL</name>
    <name evidence="2" type="ORF">DWV06_18140</name>
</gene>
<name>A0A371AQW9_9FIRM</name>
<proteinExistence type="predicted"/>
<dbReference type="GO" id="GO:0009424">
    <property type="term" value="C:bacterial-type flagellum hook"/>
    <property type="evidence" value="ECO:0007669"/>
    <property type="project" value="InterPro"/>
</dbReference>
<dbReference type="Gene3D" id="1.20.1330.10">
    <property type="entry name" value="f41 fragment of flagellin, N-terminal domain"/>
    <property type="match status" value="2"/>
</dbReference>
<dbReference type="PANTHER" id="PTHR42792:SF1">
    <property type="entry name" value="FLAGELLAR HOOK-ASSOCIATED PROTEIN 3"/>
    <property type="match status" value="1"/>
</dbReference>
<organism evidence="2 3">
    <name type="scientific">Anaerosacchariphilus polymeriproducens</name>
    <dbReference type="NCBI Taxonomy" id="1812858"/>
    <lineage>
        <taxon>Bacteria</taxon>
        <taxon>Bacillati</taxon>
        <taxon>Bacillota</taxon>
        <taxon>Clostridia</taxon>
        <taxon>Lachnospirales</taxon>
        <taxon>Lachnospiraceae</taxon>
        <taxon>Anaerosacchariphilus</taxon>
    </lineage>
</organism>
<dbReference type="InterPro" id="IPR001492">
    <property type="entry name" value="Flagellin"/>
</dbReference>
<evidence type="ECO:0000313" key="2">
    <source>
        <dbReference type="EMBL" id="RDU21924.1"/>
    </source>
</evidence>
<evidence type="ECO:0000313" key="3">
    <source>
        <dbReference type="Proteomes" id="UP000255036"/>
    </source>
</evidence>
<dbReference type="PANTHER" id="PTHR42792">
    <property type="entry name" value="FLAGELLIN"/>
    <property type="match status" value="1"/>
</dbReference>
<keyword evidence="2" id="KW-0282">Flagellum</keyword>
<dbReference type="GO" id="GO:0005198">
    <property type="term" value="F:structural molecule activity"/>
    <property type="evidence" value="ECO:0007669"/>
    <property type="project" value="InterPro"/>
</dbReference>
<dbReference type="NCBIfam" id="TIGR02550">
    <property type="entry name" value="flagell_flgL"/>
    <property type="match status" value="1"/>
</dbReference>
<evidence type="ECO:0000259" key="1">
    <source>
        <dbReference type="Pfam" id="PF00669"/>
    </source>
</evidence>
<keyword evidence="3" id="KW-1185">Reference proteome</keyword>
<keyword evidence="2" id="KW-0966">Cell projection</keyword>
<comment type="caution">
    <text evidence="2">The sequence shown here is derived from an EMBL/GenBank/DDBJ whole genome shotgun (WGS) entry which is preliminary data.</text>
</comment>